<comment type="similarity">
    <text evidence="2">Belongs to the RbfA family.</text>
</comment>
<dbReference type="GO" id="GO:0005829">
    <property type="term" value="C:cytosol"/>
    <property type="evidence" value="ECO:0007669"/>
    <property type="project" value="TreeGrafter"/>
</dbReference>
<dbReference type="Proteomes" id="UP000594771">
    <property type="component" value="Chromosome"/>
</dbReference>
<dbReference type="Pfam" id="PF02033">
    <property type="entry name" value="RBFA"/>
    <property type="match status" value="1"/>
</dbReference>
<sequence length="117" mass="13547">MSTNRRVERVSQEILREVNSILRKEVKDPRVKNITITDVDLTGDLQNATIYYSTLSDSQSEHEKVQKGLDKVSGLVRSLLGQRLRIYKTPEVVFKRDESIEYGQRIDQLLAQLNKED</sequence>
<dbReference type="PANTHER" id="PTHR33515:SF1">
    <property type="entry name" value="RIBOSOME-BINDING FACTOR A, CHLOROPLASTIC-RELATED"/>
    <property type="match status" value="1"/>
</dbReference>
<organism evidence="5 6">
    <name type="scientific">Aerococcus urinae</name>
    <dbReference type="NCBI Taxonomy" id="1376"/>
    <lineage>
        <taxon>Bacteria</taxon>
        <taxon>Bacillati</taxon>
        <taxon>Bacillota</taxon>
        <taxon>Bacilli</taxon>
        <taxon>Lactobacillales</taxon>
        <taxon>Aerococcaceae</taxon>
        <taxon>Aerococcus</taxon>
    </lineage>
</organism>
<evidence type="ECO:0000313" key="5">
    <source>
        <dbReference type="EMBL" id="RAV78085.1"/>
    </source>
</evidence>
<dbReference type="EMBL" id="CP065662">
    <property type="protein sequence ID" value="QPS00918.1"/>
    <property type="molecule type" value="Genomic_DNA"/>
</dbReference>
<dbReference type="InterPro" id="IPR000238">
    <property type="entry name" value="RbfA"/>
</dbReference>
<dbReference type="InterPro" id="IPR020053">
    <property type="entry name" value="Ribosome-bd_factorA_CS"/>
</dbReference>
<reference evidence="5 6" key="1">
    <citation type="submission" date="2018-04" db="EMBL/GenBank/DDBJ databases">
        <title>Aerococcus urinae genomes.</title>
        <authorList>
            <person name="Hilt E."/>
            <person name="Gilbert N.M."/>
            <person name="Thomas-White K."/>
            <person name="Putonti C."/>
            <person name="Lewis A.L."/>
            <person name="Visck K.L."/>
            <person name="Wolfe A.J."/>
        </authorList>
    </citation>
    <scope>NUCLEOTIDE SEQUENCE [LARGE SCALE GENOMIC DNA]</scope>
    <source>
        <strain evidence="5 6">UMB7480</strain>
    </source>
</reference>
<evidence type="ECO:0000313" key="4">
    <source>
        <dbReference type="EMBL" id="QPS00918.1"/>
    </source>
</evidence>
<dbReference type="Gene3D" id="3.30.300.20">
    <property type="match status" value="1"/>
</dbReference>
<protein>
    <recommendedName>
        <fullName evidence="2">Ribosome-binding factor A</fullName>
    </recommendedName>
</protein>
<dbReference type="GO" id="GO:0043024">
    <property type="term" value="F:ribosomal small subunit binding"/>
    <property type="evidence" value="ECO:0007669"/>
    <property type="project" value="TreeGrafter"/>
</dbReference>
<keyword evidence="2" id="KW-0963">Cytoplasm</keyword>
<reference evidence="3" key="3">
    <citation type="submission" date="2022-09" db="EMBL/GenBank/DDBJ databases">
        <title>Aerococcus urinae taxonomy study.</title>
        <authorList>
            <person name="Christensen J."/>
            <person name="Senneby E."/>
        </authorList>
    </citation>
    <scope>NUCLEOTIDE SEQUENCE</scope>
    <source>
        <strain evidence="3">NLD-066-U95</strain>
    </source>
</reference>
<dbReference type="OrthoDB" id="307788at2"/>
<comment type="function">
    <text evidence="2">One of several proteins that assist in the late maturation steps of the functional core of the 30S ribosomal subunit. Associates with free 30S ribosomal subunits (but not with 30S subunits that are part of 70S ribosomes or polysomes). Required for efficient processing of 16S rRNA. May interact with the 5'-terminal helix region of 16S rRNA.</text>
</comment>
<dbReference type="Proteomes" id="UP001069145">
    <property type="component" value="Unassembled WGS sequence"/>
</dbReference>
<dbReference type="PROSITE" id="PS01319">
    <property type="entry name" value="RBFA"/>
    <property type="match status" value="1"/>
</dbReference>
<evidence type="ECO:0000313" key="6">
    <source>
        <dbReference type="Proteomes" id="UP000251923"/>
    </source>
</evidence>
<evidence type="ECO:0000313" key="8">
    <source>
        <dbReference type="Proteomes" id="UP001069145"/>
    </source>
</evidence>
<dbReference type="InterPro" id="IPR023799">
    <property type="entry name" value="RbfA_dom_sf"/>
</dbReference>
<dbReference type="AlphaFoldDB" id="A0A0X8FED6"/>
<gene>
    <name evidence="2 3" type="primary">rbfA</name>
    <name evidence="5" type="ORF">DBT54_07585</name>
    <name evidence="4" type="ORF">I6G68_05850</name>
    <name evidence="3" type="ORF">ODY43_01125</name>
</gene>
<dbReference type="NCBIfam" id="TIGR00082">
    <property type="entry name" value="rbfA"/>
    <property type="match status" value="1"/>
</dbReference>
<keyword evidence="1 2" id="KW-0690">Ribosome biogenesis</keyword>
<evidence type="ECO:0000313" key="7">
    <source>
        <dbReference type="Proteomes" id="UP000594771"/>
    </source>
</evidence>
<dbReference type="SUPFAM" id="SSF89919">
    <property type="entry name" value="Ribosome-binding factor A, RbfA"/>
    <property type="match status" value="1"/>
</dbReference>
<dbReference type="InterPro" id="IPR015946">
    <property type="entry name" value="KH_dom-like_a/b"/>
</dbReference>
<comment type="subcellular location">
    <subcellularLocation>
        <location evidence="2">Cytoplasm</location>
    </subcellularLocation>
</comment>
<dbReference type="HAMAP" id="MF_00003">
    <property type="entry name" value="RbfA"/>
    <property type="match status" value="1"/>
</dbReference>
<evidence type="ECO:0000256" key="2">
    <source>
        <dbReference type="HAMAP-Rule" id="MF_00003"/>
    </source>
</evidence>
<keyword evidence="8" id="KW-1185">Reference proteome</keyword>
<dbReference type="KEGG" id="aun:AWM73_04205"/>
<proteinExistence type="inferred from homology"/>
<dbReference type="EMBL" id="JAOTML010000001">
    <property type="protein sequence ID" value="MCY3052608.1"/>
    <property type="molecule type" value="Genomic_DNA"/>
</dbReference>
<comment type="subunit">
    <text evidence="2">Monomer. Binds 30S ribosomal subunits, but not 50S ribosomal subunits or 70S ribosomes.</text>
</comment>
<reference evidence="4 7" key="2">
    <citation type="submission" date="2020-12" db="EMBL/GenBank/DDBJ databases">
        <title>FDA dAtabase for Regulatory Grade micrObial Sequences (FDA-ARGOS): Supporting development and validation of Infectious Disease Dx tests.</title>
        <authorList>
            <person name="Sproer C."/>
            <person name="Gronow S."/>
            <person name="Severitt S."/>
            <person name="Schroder I."/>
            <person name="Tallon L."/>
            <person name="Sadzewicz L."/>
            <person name="Zhao X."/>
            <person name="Boylan J."/>
            <person name="Ott S."/>
            <person name="Bowen H."/>
            <person name="Vavikolanu K."/>
            <person name="Mehta A."/>
            <person name="Aluvathingal J."/>
            <person name="Nadendla S."/>
            <person name="Lowell S."/>
            <person name="Myers T."/>
            <person name="Yan Y."/>
            <person name="Sichtig H."/>
        </authorList>
    </citation>
    <scope>NUCLEOTIDE SEQUENCE [LARGE SCALE GENOMIC DNA]</scope>
    <source>
        <strain evidence="4 7">FDAARGOS_911</strain>
    </source>
</reference>
<evidence type="ECO:0000256" key="1">
    <source>
        <dbReference type="ARBA" id="ARBA00022517"/>
    </source>
</evidence>
<dbReference type="OMA" id="QHAKIFV"/>
<name>A0A0X8FED6_9LACT</name>
<dbReference type="PANTHER" id="PTHR33515">
    <property type="entry name" value="RIBOSOME-BINDING FACTOR A, CHLOROPLASTIC-RELATED"/>
    <property type="match status" value="1"/>
</dbReference>
<evidence type="ECO:0000313" key="3">
    <source>
        <dbReference type="EMBL" id="MCY3052608.1"/>
    </source>
</evidence>
<dbReference type="GO" id="GO:0030490">
    <property type="term" value="P:maturation of SSU-rRNA"/>
    <property type="evidence" value="ECO:0007669"/>
    <property type="project" value="UniProtKB-UniRule"/>
</dbReference>
<dbReference type="RefSeq" id="WP_013669767.1">
    <property type="nucleotide sequence ID" value="NZ_CAJHLF010000002.1"/>
</dbReference>
<dbReference type="GeneID" id="89334150"/>
<dbReference type="EMBL" id="QMHM01000016">
    <property type="protein sequence ID" value="RAV78085.1"/>
    <property type="molecule type" value="Genomic_DNA"/>
</dbReference>
<dbReference type="Proteomes" id="UP000251923">
    <property type="component" value="Unassembled WGS sequence"/>
</dbReference>
<accession>A0A0X8FED6</accession>